<dbReference type="Pfam" id="PF00632">
    <property type="entry name" value="HECT"/>
    <property type="match status" value="1"/>
</dbReference>
<gene>
    <name evidence="9" type="primary">Hectd2</name>
    <name evidence="9" type="ORF">AVEN_262689_1</name>
</gene>
<dbReference type="GO" id="GO:0009966">
    <property type="term" value="P:regulation of signal transduction"/>
    <property type="evidence" value="ECO:0007669"/>
    <property type="project" value="UniProtKB-ARBA"/>
</dbReference>
<evidence type="ECO:0000256" key="7">
    <source>
        <dbReference type="PROSITE-ProRule" id="PRU00104"/>
    </source>
</evidence>
<keyword evidence="5" id="KW-0808">Transferase</keyword>
<evidence type="ECO:0000256" key="2">
    <source>
        <dbReference type="ARBA" id="ARBA00004496"/>
    </source>
</evidence>
<dbReference type="EC" id="2.3.2.26" evidence="3"/>
<accession>A0A4Y2QH50</accession>
<dbReference type="GO" id="GO:0061630">
    <property type="term" value="F:ubiquitin protein ligase activity"/>
    <property type="evidence" value="ECO:0007669"/>
    <property type="project" value="UniProtKB-EC"/>
</dbReference>
<dbReference type="GO" id="GO:0000209">
    <property type="term" value="P:protein polyubiquitination"/>
    <property type="evidence" value="ECO:0007669"/>
    <property type="project" value="InterPro"/>
</dbReference>
<comment type="caution">
    <text evidence="9">The sequence shown here is derived from an EMBL/GenBank/DDBJ whole genome shotgun (WGS) entry which is preliminary data.</text>
</comment>
<feature type="active site" description="Glycyl thioester intermediate" evidence="7">
    <location>
        <position position="199"/>
    </location>
</feature>
<keyword evidence="10" id="KW-1185">Reference proteome</keyword>
<sequence>MAVLEKKLHEYDKNKDVAVGLRELLSYEGNVEEDFCMNFQVSVEEFGGVKTHVLKADGENIPVTNENRQEYVQLYTELIMNKAIYQPFKAFYLGFHSVCASNALIMLRPEEVEMLVCGCPTLDMDELRKVTVYDGFHEEEPIIKEFWEILKSYSPDLQKQFLRFTTGSDRVPVGGMGEMTFKISALNHNTDMLPISHTCFNQLVLPRYKNRDILREKLTIAISNAEGFGLE</sequence>
<dbReference type="Proteomes" id="UP000499080">
    <property type="component" value="Unassembled WGS sequence"/>
</dbReference>
<dbReference type="InterPro" id="IPR035983">
    <property type="entry name" value="Hect_E3_ubiquitin_ligase"/>
</dbReference>
<dbReference type="Gene3D" id="3.90.1750.10">
    <property type="entry name" value="Hect, E3 ligase catalytic domains"/>
    <property type="match status" value="1"/>
</dbReference>
<evidence type="ECO:0000256" key="3">
    <source>
        <dbReference type="ARBA" id="ARBA00012485"/>
    </source>
</evidence>
<dbReference type="InterPro" id="IPR000569">
    <property type="entry name" value="HECT_dom"/>
</dbReference>
<dbReference type="GO" id="GO:0005737">
    <property type="term" value="C:cytoplasm"/>
    <property type="evidence" value="ECO:0007669"/>
    <property type="project" value="UniProtKB-SubCell"/>
</dbReference>
<dbReference type="InterPro" id="IPR044611">
    <property type="entry name" value="E3A/B/C-like"/>
</dbReference>
<dbReference type="PROSITE" id="PS50237">
    <property type="entry name" value="HECT"/>
    <property type="match status" value="1"/>
</dbReference>
<dbReference type="PANTHER" id="PTHR45700:SF9">
    <property type="entry name" value="HECT-TYPE E3 UBIQUITIN TRANSFERASE"/>
    <property type="match status" value="1"/>
</dbReference>
<protein>
    <recommendedName>
        <fullName evidence="3">HECT-type E3 ubiquitin transferase</fullName>
        <ecNumber evidence="3">2.3.2.26</ecNumber>
    </recommendedName>
</protein>
<keyword evidence="6 7" id="KW-0833">Ubl conjugation pathway</keyword>
<dbReference type="SMART" id="SM00119">
    <property type="entry name" value="HECTc"/>
    <property type="match status" value="1"/>
</dbReference>
<comment type="subcellular location">
    <subcellularLocation>
        <location evidence="2">Cytoplasm</location>
    </subcellularLocation>
</comment>
<comment type="catalytic activity">
    <reaction evidence="1">
        <text>S-ubiquitinyl-[E2 ubiquitin-conjugating enzyme]-L-cysteine + [acceptor protein]-L-lysine = [E2 ubiquitin-conjugating enzyme]-L-cysteine + N(6)-ubiquitinyl-[acceptor protein]-L-lysine.</text>
        <dbReference type="EC" id="2.3.2.26"/>
    </reaction>
</comment>
<evidence type="ECO:0000259" key="8">
    <source>
        <dbReference type="PROSITE" id="PS50237"/>
    </source>
</evidence>
<dbReference type="OrthoDB" id="5981550at2759"/>
<evidence type="ECO:0000313" key="10">
    <source>
        <dbReference type="Proteomes" id="UP000499080"/>
    </source>
</evidence>
<evidence type="ECO:0000256" key="5">
    <source>
        <dbReference type="ARBA" id="ARBA00022679"/>
    </source>
</evidence>
<dbReference type="Gene3D" id="3.30.2160.10">
    <property type="entry name" value="Hect, E3 ligase catalytic domain"/>
    <property type="match status" value="1"/>
</dbReference>
<dbReference type="AlphaFoldDB" id="A0A4Y2QH50"/>
<evidence type="ECO:0000256" key="4">
    <source>
        <dbReference type="ARBA" id="ARBA00022490"/>
    </source>
</evidence>
<proteinExistence type="predicted"/>
<evidence type="ECO:0000313" key="9">
    <source>
        <dbReference type="EMBL" id="GBN62632.1"/>
    </source>
</evidence>
<organism evidence="9 10">
    <name type="scientific">Araneus ventricosus</name>
    <name type="common">Orbweaver spider</name>
    <name type="synonym">Epeira ventricosa</name>
    <dbReference type="NCBI Taxonomy" id="182803"/>
    <lineage>
        <taxon>Eukaryota</taxon>
        <taxon>Metazoa</taxon>
        <taxon>Ecdysozoa</taxon>
        <taxon>Arthropoda</taxon>
        <taxon>Chelicerata</taxon>
        <taxon>Arachnida</taxon>
        <taxon>Araneae</taxon>
        <taxon>Araneomorphae</taxon>
        <taxon>Entelegynae</taxon>
        <taxon>Araneoidea</taxon>
        <taxon>Araneidae</taxon>
        <taxon>Araneus</taxon>
    </lineage>
</organism>
<evidence type="ECO:0000256" key="6">
    <source>
        <dbReference type="ARBA" id="ARBA00022786"/>
    </source>
</evidence>
<keyword evidence="4" id="KW-0963">Cytoplasm</keyword>
<dbReference type="EMBL" id="BGPR01013872">
    <property type="protein sequence ID" value="GBN62632.1"/>
    <property type="molecule type" value="Genomic_DNA"/>
</dbReference>
<dbReference type="PANTHER" id="PTHR45700">
    <property type="entry name" value="UBIQUITIN-PROTEIN LIGASE E3C"/>
    <property type="match status" value="1"/>
</dbReference>
<dbReference type="Gene3D" id="3.30.2410.10">
    <property type="entry name" value="Hect, E3 ligase catalytic domain"/>
    <property type="match status" value="1"/>
</dbReference>
<name>A0A4Y2QH50_ARAVE</name>
<evidence type="ECO:0000256" key="1">
    <source>
        <dbReference type="ARBA" id="ARBA00000885"/>
    </source>
</evidence>
<reference evidence="9 10" key="1">
    <citation type="journal article" date="2019" name="Sci. Rep.">
        <title>Orb-weaving spider Araneus ventricosus genome elucidates the spidroin gene catalogue.</title>
        <authorList>
            <person name="Kono N."/>
            <person name="Nakamura H."/>
            <person name="Ohtoshi R."/>
            <person name="Moran D.A.P."/>
            <person name="Shinohara A."/>
            <person name="Yoshida Y."/>
            <person name="Fujiwara M."/>
            <person name="Mori M."/>
            <person name="Tomita M."/>
            <person name="Arakawa K."/>
        </authorList>
    </citation>
    <scope>NUCLEOTIDE SEQUENCE [LARGE SCALE GENOMIC DNA]</scope>
</reference>
<dbReference type="FunFam" id="3.30.2160.10:FF:000004">
    <property type="entry name" value="probable E3 ubiquitin-protein ligase HERC4 isoform X1"/>
    <property type="match status" value="1"/>
</dbReference>
<feature type="domain" description="HECT" evidence="8">
    <location>
        <begin position="20"/>
        <end position="231"/>
    </location>
</feature>
<dbReference type="FunFam" id="3.30.2410.10:FF:000003">
    <property type="entry name" value="probable E3 ubiquitin-protein ligase HERC4 isoform X1"/>
    <property type="match status" value="1"/>
</dbReference>
<dbReference type="SUPFAM" id="SSF56204">
    <property type="entry name" value="Hect, E3 ligase catalytic domain"/>
    <property type="match status" value="1"/>
</dbReference>